<organism evidence="1 2">
    <name type="scientific">Vibrio bivalvicida</name>
    <dbReference type="NCBI Taxonomy" id="1276888"/>
    <lineage>
        <taxon>Bacteria</taxon>
        <taxon>Pseudomonadati</taxon>
        <taxon>Pseudomonadota</taxon>
        <taxon>Gammaproteobacteria</taxon>
        <taxon>Vibrionales</taxon>
        <taxon>Vibrionaceae</taxon>
        <taxon>Vibrio</taxon>
        <taxon>Vibrio oreintalis group</taxon>
    </lineage>
</organism>
<sequence length="60" mass="7086">HYQRYACWEFESLHTCHIQGSSRNAGAFSFVVRKEQRIPPLPKIRVLGVRISPYLPYLRL</sequence>
<feature type="non-terminal residue" evidence="1">
    <location>
        <position position="1"/>
    </location>
</feature>
<evidence type="ECO:0000313" key="2">
    <source>
        <dbReference type="Proteomes" id="UP001569151"/>
    </source>
</evidence>
<keyword evidence="2" id="KW-1185">Reference proteome</keyword>
<dbReference type="Proteomes" id="UP001569151">
    <property type="component" value="Unassembled WGS sequence"/>
</dbReference>
<name>A0ABV4ML79_9VIBR</name>
<protein>
    <submittedName>
        <fullName evidence="1">Uncharacterized protein</fullName>
    </submittedName>
</protein>
<dbReference type="RefSeq" id="WP_371719787.1">
    <property type="nucleotide sequence ID" value="NZ_JBGOOF010000031.1"/>
</dbReference>
<reference evidence="1 2" key="1">
    <citation type="submission" date="2024-06" db="EMBL/GenBank/DDBJ databases">
        <authorList>
            <person name="Steensen K."/>
            <person name="Seneca J."/>
            <person name="Bartlau N."/>
            <person name="Yu A.X."/>
            <person name="Polz M.F."/>
        </authorList>
    </citation>
    <scope>NUCLEOTIDE SEQUENCE [LARGE SCALE GENOMIC DNA]</scope>
    <source>
        <strain evidence="1 2">1F146</strain>
    </source>
</reference>
<proteinExistence type="predicted"/>
<evidence type="ECO:0000313" key="1">
    <source>
        <dbReference type="EMBL" id="MEZ8210319.1"/>
    </source>
</evidence>
<dbReference type="EMBL" id="JBGOOS010000026">
    <property type="protein sequence ID" value="MEZ8210319.1"/>
    <property type="molecule type" value="Genomic_DNA"/>
</dbReference>
<comment type="caution">
    <text evidence="1">The sequence shown here is derived from an EMBL/GenBank/DDBJ whole genome shotgun (WGS) entry which is preliminary data.</text>
</comment>
<accession>A0ABV4ML79</accession>
<gene>
    <name evidence="1" type="ORF">ACED39_16180</name>
</gene>